<protein>
    <submittedName>
        <fullName evidence="2">Tat protein</fullName>
    </submittedName>
</protein>
<organismHost>
    <name type="scientific">Cercopithecidae</name>
    <name type="common">Old World monkeys</name>
    <dbReference type="NCBI Taxonomy" id="9527"/>
</organismHost>
<sequence>SVSQQPGDQKRQEKQKKEVETEAETGGLHRQQDS</sequence>
<feature type="region of interest" description="Disordered" evidence="1">
    <location>
        <begin position="1"/>
        <end position="34"/>
    </location>
</feature>
<name>J7FDN7_SIV</name>
<organism evidence="2">
    <name type="scientific">Simian immunodeficiency virus</name>
    <name type="common">SIV</name>
    <dbReference type="NCBI Taxonomy" id="11723"/>
    <lineage>
        <taxon>Viruses</taxon>
        <taxon>Riboviria</taxon>
        <taxon>Pararnavirae</taxon>
        <taxon>Artverviricota</taxon>
        <taxon>Revtraviricetes</taxon>
        <taxon>Ortervirales</taxon>
        <taxon>Retroviridae</taxon>
        <taxon>Orthoretrovirinae</taxon>
        <taxon>Lentivirus</taxon>
        <taxon>Lentivirus simimdef</taxon>
    </lineage>
</organism>
<gene>
    <name evidence="2" type="primary">tat</name>
</gene>
<feature type="non-terminal residue" evidence="2">
    <location>
        <position position="1"/>
    </location>
</feature>
<organismHost>
    <name type="scientific">Pan troglodytes</name>
    <name type="common">Chimpanzee</name>
    <dbReference type="NCBI Taxonomy" id="9598"/>
</organismHost>
<accession>J7FDN7</accession>
<evidence type="ECO:0000256" key="1">
    <source>
        <dbReference type="SAM" id="MobiDB-lite"/>
    </source>
</evidence>
<proteinExistence type="predicted"/>
<feature type="compositionally biased region" description="Basic and acidic residues" evidence="1">
    <location>
        <begin position="8"/>
        <end position="20"/>
    </location>
</feature>
<dbReference type="EMBL" id="JQ866065">
    <property type="protein sequence ID" value="AFM85392.1"/>
    <property type="molecule type" value="Genomic_RNA"/>
</dbReference>
<reference evidence="2" key="1">
    <citation type="journal article" date="2012" name="J. Virol.">
        <title>Eastern chimpanzees, but not bonobos, represent a simian immunodeficiency virus reservoir.</title>
        <authorList>
            <person name="Li Y."/>
            <person name="Ndjango J.B."/>
            <person name="Learn G.H."/>
            <person name="Ramirez M.A."/>
            <person name="Keele B.F."/>
            <person name="Bibollet-Ruche F."/>
            <person name="Liu W."/>
            <person name="Easlick J.L."/>
            <person name="Decker J.M."/>
            <person name="Rudicell R.S."/>
            <person name="Inogwabini B.I."/>
            <person name="Ahuka-Mundeke S."/>
            <person name="Leendertz F.H."/>
            <person name="Reynolds V."/>
            <person name="Muller M.N."/>
            <person name="Chancellor R.L."/>
            <person name="Rundus A.S."/>
            <person name="Simmons N."/>
            <person name="Worobey M."/>
            <person name="Shaw G.M."/>
            <person name="Peeters M."/>
            <person name="Sharp P.M."/>
            <person name="Hahn B.H."/>
        </authorList>
    </citation>
    <scope>NUCLEOTIDE SEQUENCE</scope>
    <source>
        <strain evidence="2">AM213</strain>
    </source>
</reference>
<evidence type="ECO:0000313" key="2">
    <source>
        <dbReference type="EMBL" id="AFM85392.1"/>
    </source>
</evidence>